<dbReference type="EMBL" id="CBIT010000294">
    <property type="protein sequence ID" value="CDE35013.1"/>
    <property type="molecule type" value="Genomic_DNA"/>
</dbReference>
<protein>
    <submittedName>
        <fullName evidence="2">Uncharacterized protein</fullName>
    </submittedName>
</protein>
<dbReference type="Proteomes" id="UP000018072">
    <property type="component" value="Unassembled WGS sequence"/>
</dbReference>
<evidence type="ECO:0000313" key="3">
    <source>
        <dbReference type="Proteomes" id="UP000018072"/>
    </source>
</evidence>
<comment type="caution">
    <text evidence="2">The sequence shown here is derived from an EMBL/GenBank/DDBJ whole genome shotgun (WGS) entry which is preliminary data.</text>
</comment>
<accession>R7H7P0</accession>
<organism evidence="2 3">
    <name type="scientific">Leyella stercorea CAG:629</name>
    <dbReference type="NCBI Taxonomy" id="1263103"/>
    <lineage>
        <taxon>Bacteria</taxon>
        <taxon>Pseudomonadati</taxon>
        <taxon>Bacteroidota</taxon>
        <taxon>Bacteroidia</taxon>
        <taxon>Bacteroidales</taxon>
        <taxon>Prevotellaceae</taxon>
        <taxon>Leyella</taxon>
    </lineage>
</organism>
<gene>
    <name evidence="2" type="ORF">BN741_00054</name>
</gene>
<reference evidence="2" key="1">
    <citation type="submission" date="2012-11" db="EMBL/GenBank/DDBJ databases">
        <title>Dependencies among metagenomic species, viruses, plasmids and units of genetic variation.</title>
        <authorList>
            <person name="Nielsen H.B."/>
            <person name="Almeida M."/>
            <person name="Juncker A.S."/>
            <person name="Rasmussen S."/>
            <person name="Li J."/>
            <person name="Sunagawa S."/>
            <person name="Plichta D."/>
            <person name="Gautier L."/>
            <person name="Le Chatelier E."/>
            <person name="Peletier E."/>
            <person name="Bonde I."/>
            <person name="Nielsen T."/>
            <person name="Manichanh C."/>
            <person name="Arumugam M."/>
            <person name="Batto J."/>
            <person name="Santos M.B.Q.D."/>
            <person name="Blom N."/>
            <person name="Borruel N."/>
            <person name="Burgdorf K.S."/>
            <person name="Boumezbeur F."/>
            <person name="Casellas F."/>
            <person name="Dore J."/>
            <person name="Guarner F."/>
            <person name="Hansen T."/>
            <person name="Hildebrand F."/>
            <person name="Kaas R.S."/>
            <person name="Kennedy S."/>
            <person name="Kristiansen K."/>
            <person name="Kultima J.R."/>
            <person name="Leonard P."/>
            <person name="Levenez F."/>
            <person name="Lund O."/>
            <person name="Moumen B."/>
            <person name="Le Paslier D."/>
            <person name="Pons N."/>
            <person name="Pedersen O."/>
            <person name="Prifti E."/>
            <person name="Qin J."/>
            <person name="Raes J."/>
            <person name="Tap J."/>
            <person name="Tims S."/>
            <person name="Ussery D.W."/>
            <person name="Yamada T."/>
            <person name="MetaHit consortium"/>
            <person name="Renault P."/>
            <person name="Sicheritz-Ponten T."/>
            <person name="Bork P."/>
            <person name="Wang J."/>
            <person name="Brunak S."/>
            <person name="Ehrlich S.D."/>
        </authorList>
    </citation>
    <scope>NUCLEOTIDE SEQUENCE [LARGE SCALE GENOMIC DNA]</scope>
</reference>
<feature type="region of interest" description="Disordered" evidence="1">
    <location>
        <begin position="1"/>
        <end position="30"/>
    </location>
</feature>
<dbReference type="AlphaFoldDB" id="R7H7P0"/>
<sequence>MLTMLEDEESVRAQHSLAEDELRNGRQRGQSVRRIGKDEVVLLLARLDEAEHIATDKDVILGAEFRHTLADERCMVAIHLHTDHRSATARKQLERYTASAGKEIERLCALHVHVAVDHVEDILFGEVRSRTSLERARNIEVAPFIFSCYYAHNMVLKWCYGEVI</sequence>
<evidence type="ECO:0000313" key="2">
    <source>
        <dbReference type="EMBL" id="CDE35013.1"/>
    </source>
</evidence>
<proteinExistence type="predicted"/>
<evidence type="ECO:0000256" key="1">
    <source>
        <dbReference type="SAM" id="MobiDB-lite"/>
    </source>
</evidence>
<name>R7H7P0_9BACT</name>